<protein>
    <submittedName>
        <fullName evidence="2">Effector of murein hydrolase LrgA (UPF0299 family)</fullName>
    </submittedName>
</protein>
<organism evidence="2 3">
    <name type="scientific">Methylobacterium persicinum</name>
    <dbReference type="NCBI Taxonomy" id="374426"/>
    <lineage>
        <taxon>Bacteria</taxon>
        <taxon>Pseudomonadati</taxon>
        <taxon>Pseudomonadota</taxon>
        <taxon>Alphaproteobacteria</taxon>
        <taxon>Hyphomicrobiales</taxon>
        <taxon>Methylobacteriaceae</taxon>
        <taxon>Methylobacterium</taxon>
    </lineage>
</organism>
<keyword evidence="2" id="KW-0378">Hydrolase</keyword>
<proteinExistence type="predicted"/>
<reference evidence="2 3" key="1">
    <citation type="submission" date="2023-07" db="EMBL/GenBank/DDBJ databases">
        <title>Genomic Encyclopedia of Type Strains, Phase IV (KMG-IV): sequencing the most valuable type-strain genomes for metagenomic binning, comparative biology and taxonomic classification.</title>
        <authorList>
            <person name="Goeker M."/>
        </authorList>
    </citation>
    <scope>NUCLEOTIDE SEQUENCE [LARGE SCALE GENOMIC DNA]</scope>
    <source>
        <strain evidence="2 3">DSM 19562</strain>
    </source>
</reference>
<dbReference type="RefSeq" id="WP_238251054.1">
    <property type="nucleotide sequence ID" value="NZ_BPQX01000048.1"/>
</dbReference>
<dbReference type="Proteomes" id="UP001236369">
    <property type="component" value="Unassembled WGS sequence"/>
</dbReference>
<dbReference type="Pfam" id="PF13787">
    <property type="entry name" value="HXXEE"/>
    <property type="match status" value="1"/>
</dbReference>
<name>A0ABU0HSN3_9HYPH</name>
<sequence>MNMDEMVAWLSRRWVIGAGFMAAAGLAALPILATLVSLPVLLIFLCSPTYMVHQVEEHHHDRFRRFVNDTLFAGRCAMTRRDVLIVNVPVVWGLNLGAAYAAYFLTPAAGMVAGYAMLVNAMGHLIAAARLHGYNPGLLSAALLFVPLGTAVVVTAGPLQSTSVAWHFAALGGALVVHIAIAASAFWRAGMSTGRMLG</sequence>
<feature type="transmembrane region" description="Helical" evidence="1">
    <location>
        <begin position="165"/>
        <end position="187"/>
    </location>
</feature>
<feature type="transmembrane region" description="Helical" evidence="1">
    <location>
        <begin position="20"/>
        <end position="45"/>
    </location>
</feature>
<evidence type="ECO:0000313" key="3">
    <source>
        <dbReference type="Proteomes" id="UP001236369"/>
    </source>
</evidence>
<comment type="caution">
    <text evidence="2">The sequence shown here is derived from an EMBL/GenBank/DDBJ whole genome shotgun (WGS) entry which is preliminary data.</text>
</comment>
<dbReference type="GO" id="GO:0016787">
    <property type="term" value="F:hydrolase activity"/>
    <property type="evidence" value="ECO:0007669"/>
    <property type="project" value="UniProtKB-KW"/>
</dbReference>
<keyword evidence="1" id="KW-1133">Transmembrane helix</keyword>
<dbReference type="InterPro" id="IPR025671">
    <property type="entry name" value="HXXEE"/>
</dbReference>
<feature type="transmembrane region" description="Helical" evidence="1">
    <location>
        <begin position="84"/>
        <end position="106"/>
    </location>
</feature>
<keyword evidence="1" id="KW-0812">Transmembrane</keyword>
<keyword evidence="3" id="KW-1185">Reference proteome</keyword>
<evidence type="ECO:0000313" key="2">
    <source>
        <dbReference type="EMBL" id="MDQ0445338.1"/>
    </source>
</evidence>
<evidence type="ECO:0000256" key="1">
    <source>
        <dbReference type="SAM" id="Phobius"/>
    </source>
</evidence>
<feature type="transmembrane region" description="Helical" evidence="1">
    <location>
        <begin position="138"/>
        <end position="159"/>
    </location>
</feature>
<dbReference type="EMBL" id="JAUSVV010000026">
    <property type="protein sequence ID" value="MDQ0445338.1"/>
    <property type="molecule type" value="Genomic_DNA"/>
</dbReference>
<keyword evidence="1" id="KW-0472">Membrane</keyword>
<feature type="transmembrane region" description="Helical" evidence="1">
    <location>
        <begin position="112"/>
        <end position="131"/>
    </location>
</feature>
<gene>
    <name evidence="2" type="ORF">QO016_004867</name>
</gene>
<accession>A0ABU0HSN3</accession>